<feature type="domain" description="Ig-like" evidence="2">
    <location>
        <begin position="462"/>
        <end position="538"/>
    </location>
</feature>
<dbReference type="InterPro" id="IPR026444">
    <property type="entry name" value="Secre_tail"/>
</dbReference>
<keyword evidence="4" id="KW-1185">Reference proteome</keyword>
<dbReference type="Pfam" id="PF19081">
    <property type="entry name" value="Ig_7"/>
    <property type="match status" value="5"/>
</dbReference>
<feature type="domain" description="Ig-like" evidence="2">
    <location>
        <begin position="134"/>
        <end position="212"/>
    </location>
</feature>
<dbReference type="KEGG" id="spib:G8759_03060"/>
<feature type="domain" description="Ig-like" evidence="2">
    <location>
        <begin position="296"/>
        <end position="377"/>
    </location>
</feature>
<dbReference type="AlphaFoldDB" id="A0A6G9AHL8"/>
<gene>
    <name evidence="3" type="ORF">G8759_03060</name>
</gene>
<organism evidence="3 4">
    <name type="scientific">Spirosoma aureum</name>
    <dbReference type="NCBI Taxonomy" id="2692134"/>
    <lineage>
        <taxon>Bacteria</taxon>
        <taxon>Pseudomonadati</taxon>
        <taxon>Bacteroidota</taxon>
        <taxon>Cytophagia</taxon>
        <taxon>Cytophagales</taxon>
        <taxon>Cytophagaceae</taxon>
        <taxon>Spirosoma</taxon>
    </lineage>
</organism>
<evidence type="ECO:0000313" key="3">
    <source>
        <dbReference type="EMBL" id="QIP11683.1"/>
    </source>
</evidence>
<dbReference type="NCBIfam" id="TIGR04183">
    <property type="entry name" value="Por_Secre_tail"/>
    <property type="match status" value="1"/>
</dbReference>
<feature type="domain" description="Secretion system C-terminal sorting" evidence="1">
    <location>
        <begin position="1148"/>
        <end position="1219"/>
    </location>
</feature>
<dbReference type="EMBL" id="CP050063">
    <property type="protein sequence ID" value="QIP11683.1"/>
    <property type="molecule type" value="Genomic_DNA"/>
</dbReference>
<feature type="domain" description="Ig-like" evidence="2">
    <location>
        <begin position="217"/>
        <end position="294"/>
    </location>
</feature>
<evidence type="ECO:0000313" key="4">
    <source>
        <dbReference type="Proteomes" id="UP000501802"/>
    </source>
</evidence>
<dbReference type="Pfam" id="PF18962">
    <property type="entry name" value="Por_Secre_tail"/>
    <property type="match status" value="1"/>
</dbReference>
<accession>A0A6G9AHL8</accession>
<protein>
    <submittedName>
        <fullName evidence="3">T9SS type A sorting domain-containing protein</fullName>
    </submittedName>
</protein>
<reference evidence="3 4" key="1">
    <citation type="submission" date="2020-03" db="EMBL/GenBank/DDBJ databases">
        <authorList>
            <person name="Kim M.K."/>
        </authorList>
    </citation>
    <scope>NUCLEOTIDE SEQUENCE [LARGE SCALE GENOMIC DNA]</scope>
    <source>
        <strain evidence="3 4">BT328</strain>
    </source>
</reference>
<proteinExistence type="predicted"/>
<dbReference type="InterPro" id="IPR044023">
    <property type="entry name" value="Ig_7"/>
</dbReference>
<dbReference type="Proteomes" id="UP000501802">
    <property type="component" value="Chromosome"/>
</dbReference>
<sequence>MKGRLIYSYLFICLCLTGPTIRSVAQTITTNALSVSALCGSSGGTLSVSFSTTGIFLIGNVFTAQISDPNGVFSGTTTPIGTLALVPVLPTTATITSTIPKTLTASANYRIRVISSTPARTSTNTQTLSIQAIPNVPTVSNKSYCVGEVAGPLSATAVSGATLNWYAGPVGGNASSLAPTPITTAVGSTTYHVSQTLNGCESSRASLVVTVSGSLAAPKTAAPAAICQGVVSAALTATASAGATLRWWGTNASGGSFSTTPTVPSSQATATYYVSQIINSCESPRASIVVTVKPAPTTPSAPLAFTYCQSVTATPLSATASADGTLNWYGTSAAGGAASSTPTTPNTGTTGTTFYYVSQTVGGCESPRAIISVQVKPKPAAPITTSPIIFCQNRVANPLTAISTPGGTLNWYGTNATGGTASATAPTPSTSVTGSTVYYVSQSINGCEGPRASLTATVNPVPSKPIVAAAGPYCEGSKPNSLTATGQSLSWYGTNPDGGTPSSIATVPNTTVIGTANYYVTQTINGCESDRAVIPVVVKDAPNAPGTAPLEFCQNSAVPALTATFVANATASWYNDPASSSGSQTPPLLQNSTPGQTTYYVSQSLDGCPSPKASLVVTVKATPSVPGVSSVSYCNNVQPQQLTANGTNIKWYDASDKLINGIPTPATNNVGDQTFKATQTVNGCESGKAILTVSVKPLPALPGVTNLTYCQAQKDQPVQAIPPLTANGQNLRWYNADGNVYQSAPTPPVTQSGTFSFLVTQTVDNCESSKATIQVSVRTTPAPTVPKPVVSYCLDEKAAPLEAVGEPGSTLRWVDPYGRETTSNPVPPTLNVNVEPGGDIYYVYQINNGCYSGRSIVKVIVNTIPTLSLTGSASINLGQKTPLRLKFTGNPPFSYTLTGGNSGISNSTDTTISVLPRGNTTYQVNAVTNSCGVGLPGNPATAIVLVQAPTITTSAINNNTLCAGSALNVPFTTIGSFTSGNIFRAELISVADTSKKFELPTSSATSPVTSALSATLASGQYYVRVKGSNPDIGILGTNSPTTITVRSKPTATLTGNQTINAGTPANLTISFGGDGPWTVTYADSVRSFSATTTTNPYIAEVRPARTTTYKINNVSNTCGAGTMSGTATILVQTVLGVEDTSLDPLVRVYPVPTATTLTIDIDVSLTRDPAELSLTDLRGRPIHQLTTRSRQTELDLSSQPAGVYLLRIQIGDRQSVRKVLKQ</sequence>
<name>A0A6G9AHL8_9BACT</name>
<dbReference type="RefSeq" id="WP_167205102.1">
    <property type="nucleotide sequence ID" value="NZ_CP050063.1"/>
</dbReference>
<feature type="domain" description="Ig-like" evidence="2">
    <location>
        <begin position="379"/>
        <end position="460"/>
    </location>
</feature>
<evidence type="ECO:0000259" key="1">
    <source>
        <dbReference type="Pfam" id="PF18962"/>
    </source>
</evidence>
<evidence type="ECO:0000259" key="2">
    <source>
        <dbReference type="Pfam" id="PF19081"/>
    </source>
</evidence>